<accession>A0A427A5V4</accession>
<proteinExistence type="predicted"/>
<dbReference type="AlphaFoldDB" id="A0A427A5V4"/>
<evidence type="ECO:0000256" key="1">
    <source>
        <dbReference type="SAM" id="MobiDB-lite"/>
    </source>
</evidence>
<comment type="caution">
    <text evidence="2">The sequence shown here is derived from an EMBL/GenBank/DDBJ whole genome shotgun (WGS) entry which is preliminary data.</text>
</comment>
<gene>
    <name evidence="2" type="ORF">B296_00013344</name>
</gene>
<protein>
    <submittedName>
        <fullName evidence="2">Uncharacterized protein</fullName>
    </submittedName>
</protein>
<feature type="compositionally biased region" description="Basic and acidic residues" evidence="1">
    <location>
        <begin position="70"/>
        <end position="82"/>
    </location>
</feature>
<reference evidence="2 3" key="1">
    <citation type="journal article" date="2014" name="Agronomy (Basel)">
        <title>A Draft Genome Sequence for Ensete ventricosum, the Drought-Tolerant Tree Against Hunger.</title>
        <authorList>
            <person name="Harrison J."/>
            <person name="Moore K.A."/>
            <person name="Paszkiewicz K."/>
            <person name="Jones T."/>
            <person name="Grant M."/>
            <person name="Ambacheew D."/>
            <person name="Muzemil S."/>
            <person name="Studholme D.J."/>
        </authorList>
    </citation>
    <scope>NUCLEOTIDE SEQUENCE [LARGE SCALE GENOMIC DNA]</scope>
</reference>
<evidence type="ECO:0000313" key="2">
    <source>
        <dbReference type="EMBL" id="RRT71564.1"/>
    </source>
</evidence>
<evidence type="ECO:0000313" key="3">
    <source>
        <dbReference type="Proteomes" id="UP000287651"/>
    </source>
</evidence>
<organism evidence="2 3">
    <name type="scientific">Ensete ventricosum</name>
    <name type="common">Abyssinian banana</name>
    <name type="synonym">Musa ensete</name>
    <dbReference type="NCBI Taxonomy" id="4639"/>
    <lineage>
        <taxon>Eukaryota</taxon>
        <taxon>Viridiplantae</taxon>
        <taxon>Streptophyta</taxon>
        <taxon>Embryophyta</taxon>
        <taxon>Tracheophyta</taxon>
        <taxon>Spermatophyta</taxon>
        <taxon>Magnoliopsida</taxon>
        <taxon>Liliopsida</taxon>
        <taxon>Zingiberales</taxon>
        <taxon>Musaceae</taxon>
        <taxon>Ensete</taxon>
    </lineage>
</organism>
<dbReference type="Proteomes" id="UP000287651">
    <property type="component" value="Unassembled WGS sequence"/>
</dbReference>
<feature type="region of interest" description="Disordered" evidence="1">
    <location>
        <begin position="1"/>
        <end position="94"/>
    </location>
</feature>
<name>A0A427A5V4_ENSVE</name>
<dbReference type="EMBL" id="AMZH03003673">
    <property type="protein sequence ID" value="RRT71564.1"/>
    <property type="molecule type" value="Genomic_DNA"/>
</dbReference>
<sequence length="222" mass="24928">MSGGKNFSVARVENSPSEVEEVHVETIPKRPIGSPAPEQAATARPEKLVKIAVKKHKSHHGEGSSPATARGKEPVAPTKEDSSPTYRQPKSMKDLCGTRVRKDDEGYYAKIEKLKSKGNPEQLVAAKQWTVDLRANYDKVVTELGEATRCVANYKQSVEFRWGLCRMGQLSYEYGFQVALARFQARYPDLEMDYDPFTEKLEDSLVPMETCQEFDDSVPPKE</sequence>